<dbReference type="GO" id="GO:0000155">
    <property type="term" value="F:phosphorelay sensor kinase activity"/>
    <property type="evidence" value="ECO:0007669"/>
    <property type="project" value="InterPro"/>
</dbReference>
<dbReference type="InterPro" id="IPR036097">
    <property type="entry name" value="HisK_dim/P_sf"/>
</dbReference>
<dbReference type="CDD" id="cd00075">
    <property type="entry name" value="HATPase"/>
    <property type="match status" value="1"/>
</dbReference>
<dbReference type="InterPro" id="IPR004358">
    <property type="entry name" value="Sig_transdc_His_kin-like_C"/>
</dbReference>
<keyword evidence="7" id="KW-0547">Nucleotide-binding</keyword>
<dbReference type="InterPro" id="IPR005467">
    <property type="entry name" value="His_kinase_dom"/>
</dbReference>
<feature type="transmembrane region" description="Helical" evidence="13">
    <location>
        <begin position="95"/>
        <end position="114"/>
    </location>
</feature>
<dbReference type="Pfam" id="PF13493">
    <property type="entry name" value="DUF4118"/>
    <property type="match status" value="1"/>
</dbReference>
<keyword evidence="11" id="KW-0902">Two-component regulatory system</keyword>
<dbReference type="PANTHER" id="PTHR45569">
    <property type="entry name" value="SENSOR PROTEIN KDPD"/>
    <property type="match status" value="1"/>
</dbReference>
<dbReference type="EC" id="2.7.13.3" evidence="3"/>
<dbReference type="PANTHER" id="PTHR45569:SF1">
    <property type="entry name" value="SENSOR PROTEIN KDPD"/>
    <property type="match status" value="1"/>
</dbReference>
<dbReference type="PROSITE" id="PS50109">
    <property type="entry name" value="HIS_KIN"/>
    <property type="match status" value="1"/>
</dbReference>
<dbReference type="GO" id="GO:0005524">
    <property type="term" value="F:ATP binding"/>
    <property type="evidence" value="ECO:0007669"/>
    <property type="project" value="UniProtKB-KW"/>
</dbReference>
<keyword evidence="8" id="KW-0418">Kinase</keyword>
<keyword evidence="5" id="KW-0808">Transferase</keyword>
<keyword evidence="4" id="KW-0597">Phosphoprotein</keyword>
<evidence type="ECO:0000256" key="9">
    <source>
        <dbReference type="ARBA" id="ARBA00022840"/>
    </source>
</evidence>
<evidence type="ECO:0000256" key="2">
    <source>
        <dbReference type="ARBA" id="ARBA00004141"/>
    </source>
</evidence>
<evidence type="ECO:0000256" key="8">
    <source>
        <dbReference type="ARBA" id="ARBA00022777"/>
    </source>
</evidence>
<evidence type="ECO:0000256" key="11">
    <source>
        <dbReference type="ARBA" id="ARBA00023012"/>
    </source>
</evidence>
<dbReference type="PRINTS" id="PR00344">
    <property type="entry name" value="BCTRLSENSOR"/>
</dbReference>
<organism evidence="15 16">
    <name type="scientific">Roseburia porci</name>
    <dbReference type="NCBI Taxonomy" id="2605790"/>
    <lineage>
        <taxon>Bacteria</taxon>
        <taxon>Bacillati</taxon>
        <taxon>Bacillota</taxon>
        <taxon>Clostridia</taxon>
        <taxon>Lachnospirales</taxon>
        <taxon>Lachnospiraceae</taxon>
        <taxon>Roseburia</taxon>
    </lineage>
</organism>
<evidence type="ECO:0000256" key="5">
    <source>
        <dbReference type="ARBA" id="ARBA00022679"/>
    </source>
</evidence>
<dbReference type="Gene3D" id="1.10.287.130">
    <property type="match status" value="1"/>
</dbReference>
<dbReference type="InterPro" id="IPR029016">
    <property type="entry name" value="GAF-like_dom_sf"/>
</dbReference>
<dbReference type="InterPro" id="IPR036890">
    <property type="entry name" value="HATPase_C_sf"/>
</dbReference>
<keyword evidence="6 13" id="KW-0812">Transmembrane</keyword>
<evidence type="ECO:0000313" key="16">
    <source>
        <dbReference type="Proteomes" id="UP000474024"/>
    </source>
</evidence>
<evidence type="ECO:0000256" key="10">
    <source>
        <dbReference type="ARBA" id="ARBA00022989"/>
    </source>
</evidence>
<dbReference type="Proteomes" id="UP000474024">
    <property type="component" value="Unassembled WGS sequence"/>
</dbReference>
<feature type="transmembrane region" description="Helical" evidence="13">
    <location>
        <begin position="65"/>
        <end position="83"/>
    </location>
</feature>
<evidence type="ECO:0000256" key="4">
    <source>
        <dbReference type="ARBA" id="ARBA00022553"/>
    </source>
</evidence>
<evidence type="ECO:0000256" key="3">
    <source>
        <dbReference type="ARBA" id="ARBA00012438"/>
    </source>
</evidence>
<dbReference type="InterPro" id="IPR038318">
    <property type="entry name" value="KdpD_sf"/>
</dbReference>
<dbReference type="FunFam" id="3.30.565.10:FF:000006">
    <property type="entry name" value="Sensor histidine kinase WalK"/>
    <property type="match status" value="1"/>
</dbReference>
<dbReference type="SMART" id="SM00388">
    <property type="entry name" value="HisKA"/>
    <property type="match status" value="1"/>
</dbReference>
<dbReference type="InterPro" id="IPR025201">
    <property type="entry name" value="KdpD_TM"/>
</dbReference>
<dbReference type="Pfam" id="PF02518">
    <property type="entry name" value="HATPase_c"/>
    <property type="match status" value="1"/>
</dbReference>
<proteinExistence type="predicted"/>
<feature type="domain" description="Histidine kinase" evidence="14">
    <location>
        <begin position="288"/>
        <end position="504"/>
    </location>
</feature>
<feature type="transmembrane region" description="Helical" evidence="13">
    <location>
        <begin position="41"/>
        <end position="58"/>
    </location>
</feature>
<evidence type="ECO:0000256" key="12">
    <source>
        <dbReference type="ARBA" id="ARBA00023136"/>
    </source>
</evidence>
<comment type="catalytic activity">
    <reaction evidence="1">
        <text>ATP + protein L-histidine = ADP + protein N-phospho-L-histidine.</text>
        <dbReference type="EC" id="2.7.13.3"/>
    </reaction>
</comment>
<keyword evidence="16" id="KW-1185">Reference proteome</keyword>
<protein>
    <recommendedName>
        <fullName evidence="3">histidine kinase</fullName>
        <ecNumber evidence="3">2.7.13.3</ecNumber>
    </recommendedName>
</protein>
<evidence type="ECO:0000256" key="13">
    <source>
        <dbReference type="SAM" id="Phobius"/>
    </source>
</evidence>
<dbReference type="GO" id="GO:0005886">
    <property type="term" value="C:plasma membrane"/>
    <property type="evidence" value="ECO:0007669"/>
    <property type="project" value="TreeGrafter"/>
</dbReference>
<sequence length="507" mass="57469">MKRGVFLDNHKKYVLWIIDIAKLLAVVCGATLLGILFVKSGFPETNIVVIYIFAVLLVARFTKGYFYGILSSVVCLLCFNYFFTAPYHTLAVNDPSYMITFCIMLITALITSALTTKEKLMTMEATRKGMESQTLYMLSSKLSDAADIEAVIKIAVESMSRLLQVNVGCIYVGEQAEPIYIQQLEKEQLHRSVTDVDEIRRKFTNLRTEYLENEESWTFPVNGQNRLLAVIMIDRKVSEEELSSNKKLIHSMIENISLALERIEITIERVRDRQRMERERERANLLRAISHDLRTPLSGIMGSAEMLMDMTEKDDNRQKLLKGIYQDADWLKSLVENILSLTRLQDGKILVHKEMEALEEVIACAVAHIEKNYPDREIQVEIPEDFRMVPMDAKLIEQVITNLLDNAVKHTTCEEAVTVCVSYLPDKAQVTVKDEGEGIAKEDEGNLFQIFYTSKTRAADVRKGIGLGLTICETVVNAHGGTITGRNRKDGKGAEFIFTLPVSVQEE</sequence>
<comment type="subcellular location">
    <subcellularLocation>
        <location evidence="2">Membrane</location>
        <topology evidence="2">Multi-pass membrane protein</topology>
    </subcellularLocation>
</comment>
<evidence type="ECO:0000256" key="1">
    <source>
        <dbReference type="ARBA" id="ARBA00000085"/>
    </source>
</evidence>
<dbReference type="SUPFAM" id="SSF55874">
    <property type="entry name" value="ATPase domain of HSP90 chaperone/DNA topoisomerase II/histidine kinase"/>
    <property type="match status" value="1"/>
</dbReference>
<reference evidence="15 16" key="1">
    <citation type="submission" date="2019-08" db="EMBL/GenBank/DDBJ databases">
        <title>In-depth cultivation of the pig gut microbiome towards novel bacterial diversity and tailored functional studies.</title>
        <authorList>
            <person name="Wylensek D."/>
            <person name="Hitch T.C.A."/>
            <person name="Clavel T."/>
        </authorList>
    </citation>
    <scope>NUCLEOTIDE SEQUENCE [LARGE SCALE GENOMIC DNA]</scope>
    <source>
        <strain evidence="15 16">MUC/MUC-530-WT-4D</strain>
    </source>
</reference>
<accession>A0A6L5YSP2</accession>
<keyword evidence="9" id="KW-0067">ATP-binding</keyword>
<dbReference type="Gene3D" id="1.20.120.620">
    <property type="entry name" value="Backbone structure of the membrane domain of e. Coli histidine kinase receptor kdpd"/>
    <property type="match status" value="1"/>
</dbReference>
<dbReference type="Pfam" id="PF00512">
    <property type="entry name" value="HisKA"/>
    <property type="match status" value="1"/>
</dbReference>
<evidence type="ECO:0000256" key="6">
    <source>
        <dbReference type="ARBA" id="ARBA00022692"/>
    </source>
</evidence>
<evidence type="ECO:0000256" key="7">
    <source>
        <dbReference type="ARBA" id="ARBA00022741"/>
    </source>
</evidence>
<dbReference type="Gene3D" id="3.30.450.40">
    <property type="match status" value="1"/>
</dbReference>
<dbReference type="SUPFAM" id="SSF47384">
    <property type="entry name" value="Homodimeric domain of signal transducing histidine kinase"/>
    <property type="match status" value="1"/>
</dbReference>
<keyword evidence="12 13" id="KW-0472">Membrane</keyword>
<feature type="transmembrane region" description="Helical" evidence="13">
    <location>
        <begin position="12"/>
        <end position="35"/>
    </location>
</feature>
<dbReference type="SMART" id="SM00387">
    <property type="entry name" value="HATPase_c"/>
    <property type="match status" value="1"/>
</dbReference>
<dbReference type="InterPro" id="IPR003661">
    <property type="entry name" value="HisK_dim/P_dom"/>
</dbReference>
<evidence type="ECO:0000313" key="15">
    <source>
        <dbReference type="EMBL" id="MST74691.1"/>
    </source>
</evidence>
<dbReference type="InterPro" id="IPR052023">
    <property type="entry name" value="Histidine_kinase_KdpD"/>
</dbReference>
<comment type="caution">
    <text evidence="15">The sequence shown here is derived from an EMBL/GenBank/DDBJ whole genome shotgun (WGS) entry which is preliminary data.</text>
</comment>
<dbReference type="EMBL" id="VUNI01000008">
    <property type="protein sequence ID" value="MST74691.1"/>
    <property type="molecule type" value="Genomic_DNA"/>
</dbReference>
<gene>
    <name evidence="15" type="ORF">FYJ75_06500</name>
</gene>
<dbReference type="CDD" id="cd00082">
    <property type="entry name" value="HisKA"/>
    <property type="match status" value="1"/>
</dbReference>
<dbReference type="AlphaFoldDB" id="A0A6L5YSP2"/>
<keyword evidence="10 13" id="KW-1133">Transmembrane helix</keyword>
<dbReference type="Gene3D" id="3.30.565.10">
    <property type="entry name" value="Histidine kinase-like ATPase, C-terminal domain"/>
    <property type="match status" value="1"/>
</dbReference>
<dbReference type="InterPro" id="IPR003594">
    <property type="entry name" value="HATPase_dom"/>
</dbReference>
<evidence type="ECO:0000259" key="14">
    <source>
        <dbReference type="PROSITE" id="PS50109"/>
    </source>
</evidence>
<name>A0A6L5YSP2_9FIRM</name>